<organism evidence="1 2">
    <name type="scientific">Prauserella marina</name>
    <dbReference type="NCBI Taxonomy" id="530584"/>
    <lineage>
        <taxon>Bacteria</taxon>
        <taxon>Bacillati</taxon>
        <taxon>Actinomycetota</taxon>
        <taxon>Actinomycetes</taxon>
        <taxon>Pseudonocardiales</taxon>
        <taxon>Pseudonocardiaceae</taxon>
        <taxon>Prauserella</taxon>
    </lineage>
</organism>
<evidence type="ECO:0000313" key="1">
    <source>
        <dbReference type="EMBL" id="SDC69472.1"/>
    </source>
</evidence>
<dbReference type="AlphaFoldDB" id="A0A1G6NNA2"/>
<dbReference type="STRING" id="530584.SAMN05421630_103228"/>
<accession>A0A1G6NNA2</accession>
<dbReference type="Proteomes" id="UP000199494">
    <property type="component" value="Unassembled WGS sequence"/>
</dbReference>
<proteinExistence type="predicted"/>
<evidence type="ECO:0000313" key="2">
    <source>
        <dbReference type="Proteomes" id="UP000199494"/>
    </source>
</evidence>
<reference evidence="1 2" key="1">
    <citation type="submission" date="2016-10" db="EMBL/GenBank/DDBJ databases">
        <authorList>
            <person name="de Groot N.N."/>
        </authorList>
    </citation>
    <scope>NUCLEOTIDE SEQUENCE [LARGE SCALE GENOMIC DNA]</scope>
    <source>
        <strain evidence="1 2">CGMCC 4.5506</strain>
    </source>
</reference>
<sequence>MGLIALVIAILGVAGLANQRSTDNVQTQSGTSWTTGGIEYRTIKSEVSVSCNGHAYGQTSRFLSERPCTRLARSLFYGETQQRAKAAISVSWTTMPTSTTAHQLRQLIDRDGTGNLDELTDGTTFTGLYYASKVDHNTVVIAQAEGVNGALSPRELKHMAVSALTAQQP</sequence>
<dbReference type="EMBL" id="FMZE01000003">
    <property type="protein sequence ID" value="SDC69472.1"/>
    <property type="molecule type" value="Genomic_DNA"/>
</dbReference>
<name>A0A1G6NNA2_9PSEU</name>
<gene>
    <name evidence="1" type="ORF">SAMN05421630_103228</name>
</gene>
<keyword evidence="2" id="KW-1185">Reference proteome</keyword>
<protein>
    <submittedName>
        <fullName evidence="1">Uncharacterized protein</fullName>
    </submittedName>
</protein>